<comment type="caution">
    <text evidence="3">The sequence shown here is derived from an EMBL/GenBank/DDBJ whole genome shotgun (WGS) entry which is preliminary data.</text>
</comment>
<feature type="compositionally biased region" description="Basic and acidic residues" evidence="1">
    <location>
        <begin position="88"/>
        <end position="98"/>
    </location>
</feature>
<organism evidence="3 4">
    <name type="scientific">Apiospora aurea</name>
    <dbReference type="NCBI Taxonomy" id="335848"/>
    <lineage>
        <taxon>Eukaryota</taxon>
        <taxon>Fungi</taxon>
        <taxon>Dikarya</taxon>
        <taxon>Ascomycota</taxon>
        <taxon>Pezizomycotina</taxon>
        <taxon>Sordariomycetes</taxon>
        <taxon>Xylariomycetidae</taxon>
        <taxon>Amphisphaeriales</taxon>
        <taxon>Apiosporaceae</taxon>
        <taxon>Apiospora</taxon>
    </lineage>
</organism>
<protein>
    <submittedName>
        <fullName evidence="3">Uncharacterized protein</fullName>
    </submittedName>
</protein>
<keyword evidence="4" id="KW-1185">Reference proteome</keyword>
<evidence type="ECO:0000313" key="4">
    <source>
        <dbReference type="Proteomes" id="UP001391051"/>
    </source>
</evidence>
<accession>A0ABR1QSF0</accession>
<feature type="compositionally biased region" description="Low complexity" evidence="1">
    <location>
        <begin position="78"/>
        <end position="87"/>
    </location>
</feature>
<sequence length="111" mass="11658">MRSQTPLLVIASLLSVALGGQLPTLAAKPALSTAITSQSAWLSPSPPSSKEAEVAVPAFPRHHAAPVCRWTARRRRSSSQGAQAAACRWREPSREPHGDMAPYAGAYAGGD</sequence>
<dbReference type="RefSeq" id="XP_066704979.1">
    <property type="nucleotide sequence ID" value="XM_066839915.1"/>
</dbReference>
<dbReference type="Proteomes" id="UP001391051">
    <property type="component" value="Unassembled WGS sequence"/>
</dbReference>
<keyword evidence="2" id="KW-0732">Signal</keyword>
<name>A0ABR1QSF0_9PEZI</name>
<feature type="region of interest" description="Disordered" evidence="1">
    <location>
        <begin position="71"/>
        <end position="111"/>
    </location>
</feature>
<evidence type="ECO:0000256" key="2">
    <source>
        <dbReference type="SAM" id="SignalP"/>
    </source>
</evidence>
<dbReference type="GeneID" id="92072977"/>
<dbReference type="EMBL" id="JAQQWE010000002">
    <property type="protein sequence ID" value="KAK7962868.1"/>
    <property type="molecule type" value="Genomic_DNA"/>
</dbReference>
<proteinExistence type="predicted"/>
<evidence type="ECO:0000256" key="1">
    <source>
        <dbReference type="SAM" id="MobiDB-lite"/>
    </source>
</evidence>
<reference evidence="3 4" key="1">
    <citation type="submission" date="2023-01" db="EMBL/GenBank/DDBJ databases">
        <title>Analysis of 21 Apiospora genomes using comparative genomics revels a genus with tremendous synthesis potential of carbohydrate active enzymes and secondary metabolites.</title>
        <authorList>
            <person name="Sorensen T."/>
        </authorList>
    </citation>
    <scope>NUCLEOTIDE SEQUENCE [LARGE SCALE GENOMIC DNA]</scope>
    <source>
        <strain evidence="3 4">CBS 24483</strain>
    </source>
</reference>
<feature type="chain" id="PRO_5045207347" evidence="2">
    <location>
        <begin position="20"/>
        <end position="111"/>
    </location>
</feature>
<evidence type="ECO:0000313" key="3">
    <source>
        <dbReference type="EMBL" id="KAK7962868.1"/>
    </source>
</evidence>
<feature type="signal peptide" evidence="2">
    <location>
        <begin position="1"/>
        <end position="19"/>
    </location>
</feature>
<gene>
    <name evidence="3" type="ORF">PG986_003693</name>
</gene>